<dbReference type="InterPro" id="IPR009964">
    <property type="entry name" value="DUF1491"/>
</dbReference>
<name>A0ABU9XW37_9SPHN</name>
<reference evidence="1 2" key="1">
    <citation type="submission" date="2024-05" db="EMBL/GenBank/DDBJ databases">
        <authorList>
            <person name="Liu Q."/>
            <person name="Xin Y.-H."/>
        </authorList>
    </citation>
    <scope>NUCLEOTIDE SEQUENCE [LARGE SCALE GENOMIC DNA]</scope>
    <source>
        <strain evidence="1 2">CGMCC 1.15349</strain>
    </source>
</reference>
<evidence type="ECO:0000313" key="1">
    <source>
        <dbReference type="EMBL" id="MEN2787746.1"/>
    </source>
</evidence>
<organism evidence="1 2">
    <name type="scientific">Sphingomonas qilianensis</name>
    <dbReference type="NCBI Taxonomy" id="1736690"/>
    <lineage>
        <taxon>Bacteria</taxon>
        <taxon>Pseudomonadati</taxon>
        <taxon>Pseudomonadota</taxon>
        <taxon>Alphaproteobacteria</taxon>
        <taxon>Sphingomonadales</taxon>
        <taxon>Sphingomonadaceae</taxon>
        <taxon>Sphingomonas</taxon>
    </lineage>
</organism>
<comment type="caution">
    <text evidence="1">The sequence shown here is derived from an EMBL/GenBank/DDBJ whole genome shotgun (WGS) entry which is preliminary data.</text>
</comment>
<evidence type="ECO:0000313" key="2">
    <source>
        <dbReference type="Proteomes" id="UP001404104"/>
    </source>
</evidence>
<proteinExistence type="predicted"/>
<sequence>MSGRLPSSILVSALLRRVNDSGGMGMLLARGEPTGGGILILAFHNGTNPRTIERGVGPDGTSALLVSPQPAADSTVLSQYWQRRRHSDPDLWVIELDSPFAERFAAEAILAG</sequence>
<dbReference type="RefSeq" id="WP_345865985.1">
    <property type="nucleotide sequence ID" value="NZ_JBHRXL010000001.1"/>
</dbReference>
<dbReference type="Pfam" id="PF07372">
    <property type="entry name" value="DUF1491"/>
    <property type="match status" value="1"/>
</dbReference>
<dbReference type="EMBL" id="JBDIMF010000007">
    <property type="protein sequence ID" value="MEN2787746.1"/>
    <property type="molecule type" value="Genomic_DNA"/>
</dbReference>
<protein>
    <submittedName>
        <fullName evidence="1">DUF1491 family protein</fullName>
    </submittedName>
</protein>
<dbReference type="Gene3D" id="3.40.1530.20">
    <property type="entry name" value="Protein of unknown function (DUF1491)"/>
    <property type="match status" value="1"/>
</dbReference>
<gene>
    <name evidence="1" type="ORF">ABC969_15115</name>
</gene>
<accession>A0ABU9XW37</accession>
<keyword evidence="2" id="KW-1185">Reference proteome</keyword>
<dbReference type="Proteomes" id="UP001404104">
    <property type="component" value="Unassembled WGS sequence"/>
</dbReference>